<evidence type="ECO:0000256" key="9">
    <source>
        <dbReference type="ARBA" id="ARBA00023180"/>
    </source>
</evidence>
<evidence type="ECO:0000313" key="12">
    <source>
        <dbReference type="EMBL" id="DAZ97707.1"/>
    </source>
</evidence>
<evidence type="ECO:0000313" key="13">
    <source>
        <dbReference type="Proteomes" id="UP001146120"/>
    </source>
</evidence>
<dbReference type="Proteomes" id="UP001146120">
    <property type="component" value="Unassembled WGS sequence"/>
</dbReference>
<proteinExistence type="inferred from homology"/>
<feature type="transmembrane region" description="Helical" evidence="11">
    <location>
        <begin position="57"/>
        <end position="77"/>
    </location>
</feature>
<feature type="region of interest" description="Disordered" evidence="10">
    <location>
        <begin position="94"/>
        <end position="122"/>
    </location>
</feature>
<keyword evidence="3" id="KW-0328">Glycosyltransferase</keyword>
<comment type="subcellular location">
    <subcellularLocation>
        <location evidence="1">Membrane</location>
        <topology evidence="1">Single-pass type II membrane protein</topology>
    </subcellularLocation>
</comment>
<sequence length="506" mass="57393">MEQRHKPGRRHDSDSEDRVPEIAVHENGLCDQLRQSPSLVEVTHPAKRSKATQYHKLLALCMLGCVSVVLCSAARVMPFSDHVRMFRQQQLIQQQARTEPAHELPAADQPGRSPALATAKEHKRRDAPERGIIVALHDKIVPMGLSLVRELRCFGNNELIQVYHCNDNELSAESRALLLSHDSNLEIVDVCTDLVARGLMNETMATQFQSWWIKPLAVYHTDVREVLLLDVDAIFLQDPAVLRTVDSYVETGTMFFYDRVIPGVWFFNRHLNGRKYLDDVRLRYHREHRNTTDNNVQPSSHLKESLAYRGLTMHEQDSSCVVIDKRRAGGAMDALWFLMTRERFEFAFSWGDKESFWLAYEMAHQPYAFSPWGASVVDSSANNDMQQHPDTLCGSIAQFQPSNTTTPELLYVNGNALLDPFPAGPPNVTEGFKVNNAYNLKPTHMAPRHKRKPLTTSANTEFAQECLVDQGSTKLPSLFSSVLLRRRLFFLGATLGETRSLSHCTL</sequence>
<evidence type="ECO:0000256" key="2">
    <source>
        <dbReference type="ARBA" id="ARBA00009105"/>
    </source>
</evidence>
<keyword evidence="9" id="KW-0325">Glycoprotein</keyword>
<dbReference type="InterPro" id="IPR029044">
    <property type="entry name" value="Nucleotide-diphossugar_trans"/>
</dbReference>
<keyword evidence="5 11" id="KW-0812">Transmembrane</keyword>
<evidence type="ECO:0000256" key="7">
    <source>
        <dbReference type="ARBA" id="ARBA00022989"/>
    </source>
</evidence>
<evidence type="ECO:0000256" key="10">
    <source>
        <dbReference type="SAM" id="MobiDB-lite"/>
    </source>
</evidence>
<reference evidence="12" key="1">
    <citation type="submission" date="2022-11" db="EMBL/GenBank/DDBJ databases">
        <authorList>
            <person name="Morgan W.R."/>
            <person name="Tartar A."/>
        </authorList>
    </citation>
    <scope>NUCLEOTIDE SEQUENCE</scope>
    <source>
        <strain evidence="12">ARSEF 373</strain>
    </source>
</reference>
<organism evidence="12 13">
    <name type="scientific">Lagenidium giganteum</name>
    <dbReference type="NCBI Taxonomy" id="4803"/>
    <lineage>
        <taxon>Eukaryota</taxon>
        <taxon>Sar</taxon>
        <taxon>Stramenopiles</taxon>
        <taxon>Oomycota</taxon>
        <taxon>Peronosporomycetes</taxon>
        <taxon>Pythiales</taxon>
        <taxon>Pythiaceae</taxon>
    </lineage>
</organism>
<evidence type="ECO:0000256" key="11">
    <source>
        <dbReference type="SAM" id="Phobius"/>
    </source>
</evidence>
<name>A0AAV2YWY6_9STRA</name>
<keyword evidence="7 11" id="KW-1133">Transmembrane helix</keyword>
<evidence type="ECO:0000256" key="3">
    <source>
        <dbReference type="ARBA" id="ARBA00022676"/>
    </source>
</evidence>
<dbReference type="EMBL" id="DAKRPA010000127">
    <property type="protein sequence ID" value="DAZ97707.1"/>
    <property type="molecule type" value="Genomic_DNA"/>
</dbReference>
<feature type="region of interest" description="Disordered" evidence="10">
    <location>
        <begin position="1"/>
        <end position="20"/>
    </location>
</feature>
<dbReference type="AlphaFoldDB" id="A0AAV2YWY6"/>
<evidence type="ECO:0008006" key="14">
    <source>
        <dbReference type="Google" id="ProtNLM"/>
    </source>
</evidence>
<dbReference type="GO" id="GO:0016020">
    <property type="term" value="C:membrane"/>
    <property type="evidence" value="ECO:0007669"/>
    <property type="project" value="UniProtKB-SubCell"/>
</dbReference>
<evidence type="ECO:0000256" key="1">
    <source>
        <dbReference type="ARBA" id="ARBA00004606"/>
    </source>
</evidence>
<keyword evidence="6" id="KW-0735">Signal-anchor</keyword>
<dbReference type="InterPro" id="IPR022751">
    <property type="entry name" value="Alpha_mannosyltransferase"/>
</dbReference>
<dbReference type="Pfam" id="PF11051">
    <property type="entry name" value="Mannosyl_trans3"/>
    <property type="match status" value="1"/>
</dbReference>
<comment type="caution">
    <text evidence="12">The sequence shown here is derived from an EMBL/GenBank/DDBJ whole genome shotgun (WGS) entry which is preliminary data.</text>
</comment>
<dbReference type="GO" id="GO:0005794">
    <property type="term" value="C:Golgi apparatus"/>
    <property type="evidence" value="ECO:0007669"/>
    <property type="project" value="TreeGrafter"/>
</dbReference>
<evidence type="ECO:0000256" key="8">
    <source>
        <dbReference type="ARBA" id="ARBA00023136"/>
    </source>
</evidence>
<evidence type="ECO:0000256" key="6">
    <source>
        <dbReference type="ARBA" id="ARBA00022968"/>
    </source>
</evidence>
<accession>A0AAV2YWY6</accession>
<evidence type="ECO:0000256" key="4">
    <source>
        <dbReference type="ARBA" id="ARBA00022679"/>
    </source>
</evidence>
<dbReference type="GO" id="GO:0006493">
    <property type="term" value="P:protein O-linked glycosylation"/>
    <property type="evidence" value="ECO:0007669"/>
    <property type="project" value="TreeGrafter"/>
</dbReference>
<reference evidence="12" key="2">
    <citation type="journal article" date="2023" name="Microbiol Resour">
        <title>Decontamination and Annotation of the Draft Genome Sequence of the Oomycete Lagenidium giganteum ARSEF 373.</title>
        <authorList>
            <person name="Morgan W.R."/>
            <person name="Tartar A."/>
        </authorList>
    </citation>
    <scope>NUCLEOTIDE SEQUENCE</scope>
    <source>
        <strain evidence="12">ARSEF 373</strain>
    </source>
</reference>
<keyword evidence="4" id="KW-0808">Transferase</keyword>
<dbReference type="SUPFAM" id="SSF53448">
    <property type="entry name" value="Nucleotide-diphospho-sugar transferases"/>
    <property type="match status" value="1"/>
</dbReference>
<protein>
    <recommendedName>
        <fullName evidence="14">Nucleotide-diphospho-sugar transferase</fullName>
    </recommendedName>
</protein>
<comment type="similarity">
    <text evidence="2">Belongs to the MNN1/MNT family.</text>
</comment>
<dbReference type="GO" id="GO:0000033">
    <property type="term" value="F:alpha-1,3-mannosyltransferase activity"/>
    <property type="evidence" value="ECO:0007669"/>
    <property type="project" value="TreeGrafter"/>
</dbReference>
<gene>
    <name evidence="12" type="ORF">N0F65_009606</name>
</gene>
<dbReference type="PANTHER" id="PTHR31392">
    <property type="entry name" value="ALPHA-1,3-MANNOSYLTRANSFERASE MNN1-RELATED"/>
    <property type="match status" value="1"/>
</dbReference>
<keyword evidence="8 11" id="KW-0472">Membrane</keyword>
<dbReference type="PANTHER" id="PTHR31392:SF1">
    <property type="entry name" value="ALPHA-1,3-MANNOSYLTRANSFERASE MNN1-RELATED"/>
    <property type="match status" value="1"/>
</dbReference>
<evidence type="ECO:0000256" key="5">
    <source>
        <dbReference type="ARBA" id="ARBA00022692"/>
    </source>
</evidence>
<keyword evidence="13" id="KW-1185">Reference proteome</keyword>